<comment type="similarity">
    <text evidence="1">Belongs to the ETF beta-subunit/FixA family.</text>
</comment>
<dbReference type="SUPFAM" id="SSF52402">
    <property type="entry name" value="Adenine nucleotide alpha hydrolases-like"/>
    <property type="match status" value="1"/>
</dbReference>
<dbReference type="Pfam" id="PF01012">
    <property type="entry name" value="ETF"/>
    <property type="match status" value="1"/>
</dbReference>
<dbReference type="SMART" id="SM00893">
    <property type="entry name" value="ETF"/>
    <property type="match status" value="1"/>
</dbReference>
<dbReference type="PANTHER" id="PTHR21294:SF8">
    <property type="entry name" value="ELECTRON TRANSFER FLAVOPROTEIN SUBUNIT BETA"/>
    <property type="match status" value="1"/>
</dbReference>
<sequence length="173" mass="18815">MKILVPCKRVPDPDQKLRLNADATDIDASALTFILNPFDAIAVEQALRIRESTHPDAEIIAVSIAPAEGEADLRTALAMGADRALLVDHDGPLDPWNIARLLAAVIEREQPTFVLMGKQAVDDDSNQVGQFLAAQLGWPQATFASQIDFTDHGLRIHRETDLGIEVIHVALPA</sequence>
<proteinExistence type="inferred from homology"/>
<protein>
    <recommendedName>
        <fullName evidence="4">Electron transfer flavoprotein alpha/beta-subunit N-terminal domain-containing protein</fullName>
    </recommendedName>
</protein>
<accession>A0A382WMV7</accession>
<dbReference type="PANTHER" id="PTHR21294">
    <property type="entry name" value="ELECTRON TRANSFER FLAVOPROTEIN BETA-SUBUNIT"/>
    <property type="match status" value="1"/>
</dbReference>
<feature type="domain" description="Electron transfer flavoprotein alpha/beta-subunit N-terminal" evidence="4">
    <location>
        <begin position="23"/>
        <end position="173"/>
    </location>
</feature>
<keyword evidence="3" id="KW-0249">Electron transport</keyword>
<dbReference type="InterPro" id="IPR014730">
    <property type="entry name" value="ETF_a/b_N"/>
</dbReference>
<keyword evidence="2" id="KW-0813">Transport</keyword>
<evidence type="ECO:0000259" key="4">
    <source>
        <dbReference type="SMART" id="SM00893"/>
    </source>
</evidence>
<evidence type="ECO:0000256" key="1">
    <source>
        <dbReference type="ARBA" id="ARBA00007557"/>
    </source>
</evidence>
<dbReference type="EMBL" id="UINC01161185">
    <property type="protein sequence ID" value="SVD60227.1"/>
    <property type="molecule type" value="Genomic_DNA"/>
</dbReference>
<dbReference type="GO" id="GO:0009055">
    <property type="term" value="F:electron transfer activity"/>
    <property type="evidence" value="ECO:0007669"/>
    <property type="project" value="InterPro"/>
</dbReference>
<dbReference type="Gene3D" id="3.40.50.620">
    <property type="entry name" value="HUPs"/>
    <property type="match status" value="1"/>
</dbReference>
<dbReference type="InterPro" id="IPR012255">
    <property type="entry name" value="ETF_b"/>
</dbReference>
<evidence type="ECO:0000256" key="3">
    <source>
        <dbReference type="ARBA" id="ARBA00022982"/>
    </source>
</evidence>
<name>A0A382WMV7_9ZZZZ</name>
<organism evidence="5">
    <name type="scientific">marine metagenome</name>
    <dbReference type="NCBI Taxonomy" id="408172"/>
    <lineage>
        <taxon>unclassified sequences</taxon>
        <taxon>metagenomes</taxon>
        <taxon>ecological metagenomes</taxon>
    </lineage>
</organism>
<dbReference type="InterPro" id="IPR014729">
    <property type="entry name" value="Rossmann-like_a/b/a_fold"/>
</dbReference>
<dbReference type="AlphaFoldDB" id="A0A382WMV7"/>
<dbReference type="InterPro" id="IPR033948">
    <property type="entry name" value="ETF_beta_N"/>
</dbReference>
<feature type="non-terminal residue" evidence="5">
    <location>
        <position position="173"/>
    </location>
</feature>
<reference evidence="5" key="1">
    <citation type="submission" date="2018-05" db="EMBL/GenBank/DDBJ databases">
        <authorList>
            <person name="Lanie J.A."/>
            <person name="Ng W.-L."/>
            <person name="Kazmierczak K.M."/>
            <person name="Andrzejewski T.M."/>
            <person name="Davidsen T.M."/>
            <person name="Wayne K.J."/>
            <person name="Tettelin H."/>
            <person name="Glass J.I."/>
            <person name="Rusch D."/>
            <person name="Podicherti R."/>
            <person name="Tsui H.-C.T."/>
            <person name="Winkler M.E."/>
        </authorList>
    </citation>
    <scope>NUCLEOTIDE SEQUENCE</scope>
</reference>
<evidence type="ECO:0000256" key="2">
    <source>
        <dbReference type="ARBA" id="ARBA00022448"/>
    </source>
</evidence>
<dbReference type="CDD" id="cd01714">
    <property type="entry name" value="ETF_beta"/>
    <property type="match status" value="1"/>
</dbReference>
<gene>
    <name evidence="5" type="ORF">METZ01_LOCUS413081</name>
</gene>
<evidence type="ECO:0000313" key="5">
    <source>
        <dbReference type="EMBL" id="SVD60227.1"/>
    </source>
</evidence>